<evidence type="ECO:0000256" key="4">
    <source>
        <dbReference type="ARBA" id="ARBA00022741"/>
    </source>
</evidence>
<dbReference type="PANTHER" id="PTHR43290">
    <property type="entry name" value="MEVALONATE KINASE"/>
    <property type="match status" value="1"/>
</dbReference>
<dbReference type="RefSeq" id="WP_166063412.1">
    <property type="nucleotide sequence ID" value="NZ_CP049889.1"/>
</dbReference>
<evidence type="ECO:0000259" key="10">
    <source>
        <dbReference type="Pfam" id="PF00288"/>
    </source>
</evidence>
<gene>
    <name evidence="12" type="primary">mvk</name>
    <name evidence="12" type="ORF">G7058_10025</name>
</gene>
<reference evidence="12 13" key="1">
    <citation type="journal article" date="2017" name="Int. J. Syst. Evol. Microbiol.">
        <title>Jeotgalibaca porci sp. nov. and Jeotgalibaca arthritidis sp. nov., isolated from pigs, and emended description of the genus Jeotgalibaca.</title>
        <authorList>
            <person name="Zamora L."/>
            <person name="Perez-Sancho M."/>
            <person name="Dominguez L."/>
            <person name="Fernandez-Garayzabal J.F."/>
            <person name="Vela A.I."/>
        </authorList>
    </citation>
    <scope>NUCLEOTIDE SEQUENCE [LARGE SCALE GENOMIC DNA]</scope>
    <source>
        <strain evidence="12 13">CCUG 69148</strain>
    </source>
</reference>
<dbReference type="InterPro" id="IPR020568">
    <property type="entry name" value="Ribosomal_Su5_D2-typ_SF"/>
</dbReference>
<protein>
    <submittedName>
        <fullName evidence="12">Mevalonate kinase</fullName>
        <ecNumber evidence="12">2.7.1.36</ecNumber>
    </submittedName>
</protein>
<keyword evidence="13" id="KW-1185">Reference proteome</keyword>
<dbReference type="InterPro" id="IPR013750">
    <property type="entry name" value="GHMP_kinase_C_dom"/>
</dbReference>
<organism evidence="12 13">
    <name type="scientific">Jeotgalibaca porci</name>
    <dbReference type="NCBI Taxonomy" id="1868793"/>
    <lineage>
        <taxon>Bacteria</taxon>
        <taxon>Bacillati</taxon>
        <taxon>Bacillota</taxon>
        <taxon>Bacilli</taxon>
        <taxon>Lactobacillales</taxon>
        <taxon>Carnobacteriaceae</taxon>
        <taxon>Jeotgalibaca</taxon>
    </lineage>
</organism>
<evidence type="ECO:0000256" key="5">
    <source>
        <dbReference type="ARBA" id="ARBA00022777"/>
    </source>
</evidence>
<sequence length="316" mass="33378">MENTNAKGLSHGKIILMGEHAVVYGEPSIALPFPAVEVAVTIAPAEDATIIDCSYYSGIAAEMPEILQSLQTAINTALKSLNKENTPLAIQISSTIPPERGMGSSAAVSVAVTRAIYNYFNEELDYDRLLELVDVSEKVAHGNPSGLDAVTTSGDSPVFFRKGHPFVPFDLRLDGYLIVGDTGITGQTKAAVGSIAARLKTEKKVQTEKEIRLLGDLAEQAKQYLETNQPERLGTVMSQAHNLLAELGVSSDELNHLVGAAKQAGALGAKLTGGGRGGCMIALAASEQEAQTISQALQDAGAVKTWITYLNQAVTV</sequence>
<dbReference type="SUPFAM" id="SSF54211">
    <property type="entry name" value="Ribosomal protein S5 domain 2-like"/>
    <property type="match status" value="1"/>
</dbReference>
<evidence type="ECO:0000313" key="12">
    <source>
        <dbReference type="EMBL" id="QIK52351.1"/>
    </source>
</evidence>
<dbReference type="GO" id="GO:0019287">
    <property type="term" value="P:isopentenyl diphosphate biosynthetic process, mevalonate pathway"/>
    <property type="evidence" value="ECO:0007669"/>
    <property type="project" value="UniProtKB-UniPathway"/>
</dbReference>
<keyword evidence="7" id="KW-0460">Magnesium</keyword>
<feature type="domain" description="GHMP kinase C-terminal" evidence="11">
    <location>
        <begin position="223"/>
        <end position="301"/>
    </location>
</feature>
<dbReference type="EMBL" id="CP049889">
    <property type="protein sequence ID" value="QIK52351.1"/>
    <property type="molecule type" value="Genomic_DNA"/>
</dbReference>
<accession>A0A6G7WJJ5</accession>
<dbReference type="InterPro" id="IPR006204">
    <property type="entry name" value="GHMP_kinase_N_dom"/>
</dbReference>
<dbReference type="SUPFAM" id="SSF55060">
    <property type="entry name" value="GHMP Kinase, C-terminal domain"/>
    <property type="match status" value="1"/>
</dbReference>
<evidence type="ECO:0000259" key="11">
    <source>
        <dbReference type="Pfam" id="PF08544"/>
    </source>
</evidence>
<name>A0A6G7WJJ5_9LACT</name>
<evidence type="ECO:0000256" key="8">
    <source>
        <dbReference type="ARBA" id="ARBA00023098"/>
    </source>
</evidence>
<dbReference type="NCBIfam" id="TIGR00549">
    <property type="entry name" value="mevalon_kin"/>
    <property type="match status" value="1"/>
</dbReference>
<keyword evidence="2" id="KW-0444">Lipid biosynthesis</keyword>
<evidence type="ECO:0000256" key="1">
    <source>
        <dbReference type="ARBA" id="ARBA00022490"/>
    </source>
</evidence>
<dbReference type="Gene3D" id="3.30.70.890">
    <property type="entry name" value="GHMP kinase, C-terminal domain"/>
    <property type="match status" value="1"/>
</dbReference>
<dbReference type="KEGG" id="jpo:G7058_10025"/>
<evidence type="ECO:0000256" key="7">
    <source>
        <dbReference type="ARBA" id="ARBA00022842"/>
    </source>
</evidence>
<dbReference type="GO" id="GO:0005524">
    <property type="term" value="F:ATP binding"/>
    <property type="evidence" value="ECO:0007669"/>
    <property type="project" value="UniProtKB-KW"/>
</dbReference>
<evidence type="ECO:0000313" key="13">
    <source>
        <dbReference type="Proteomes" id="UP000501830"/>
    </source>
</evidence>
<dbReference type="InterPro" id="IPR014721">
    <property type="entry name" value="Ribsml_uS5_D2-typ_fold_subgr"/>
</dbReference>
<dbReference type="InterPro" id="IPR006205">
    <property type="entry name" value="Mev_gal_kin"/>
</dbReference>
<keyword evidence="5 12" id="KW-0418">Kinase</keyword>
<dbReference type="InterPro" id="IPR036554">
    <property type="entry name" value="GHMP_kinase_C_sf"/>
</dbReference>
<dbReference type="PANTHER" id="PTHR43290:SF2">
    <property type="entry name" value="MEVALONATE KINASE"/>
    <property type="match status" value="1"/>
</dbReference>
<dbReference type="Gene3D" id="3.30.230.10">
    <property type="match status" value="1"/>
</dbReference>
<keyword evidence="4" id="KW-0547">Nucleotide-binding</keyword>
<dbReference type="UniPathway" id="UPA00057">
    <property type="reaction ID" value="UER00098"/>
</dbReference>
<dbReference type="Pfam" id="PF08544">
    <property type="entry name" value="GHMP_kinases_C"/>
    <property type="match status" value="1"/>
</dbReference>
<evidence type="ECO:0000256" key="6">
    <source>
        <dbReference type="ARBA" id="ARBA00022840"/>
    </source>
</evidence>
<keyword evidence="8" id="KW-0443">Lipid metabolism</keyword>
<comment type="pathway">
    <text evidence="9">Isoprenoid biosynthesis; isopentenyl diphosphate biosynthesis via mevalonate pathway; isopentenyl diphosphate from (R)-mevalonate: step 1/3.</text>
</comment>
<dbReference type="EC" id="2.7.1.36" evidence="12"/>
<feature type="domain" description="GHMP kinase N-terminal" evidence="10">
    <location>
        <begin position="77"/>
        <end position="149"/>
    </location>
</feature>
<dbReference type="GeneID" id="94553623"/>
<proteinExistence type="predicted"/>
<evidence type="ECO:0000256" key="3">
    <source>
        <dbReference type="ARBA" id="ARBA00022679"/>
    </source>
</evidence>
<dbReference type="PRINTS" id="PR00959">
    <property type="entry name" value="MEVGALKINASE"/>
</dbReference>
<dbReference type="GO" id="GO:0004496">
    <property type="term" value="F:mevalonate kinase activity"/>
    <property type="evidence" value="ECO:0007669"/>
    <property type="project" value="UniProtKB-EC"/>
</dbReference>
<dbReference type="GO" id="GO:0005829">
    <property type="term" value="C:cytosol"/>
    <property type="evidence" value="ECO:0007669"/>
    <property type="project" value="TreeGrafter"/>
</dbReference>
<keyword evidence="6" id="KW-0067">ATP-binding</keyword>
<dbReference type="Pfam" id="PF00288">
    <property type="entry name" value="GHMP_kinases_N"/>
    <property type="match status" value="1"/>
</dbReference>
<evidence type="ECO:0000256" key="9">
    <source>
        <dbReference type="ARBA" id="ARBA00029438"/>
    </source>
</evidence>
<keyword evidence="1" id="KW-0963">Cytoplasm</keyword>
<evidence type="ECO:0000256" key="2">
    <source>
        <dbReference type="ARBA" id="ARBA00022516"/>
    </source>
</evidence>
<dbReference type="Proteomes" id="UP000501830">
    <property type="component" value="Chromosome"/>
</dbReference>
<dbReference type="AlphaFoldDB" id="A0A6G7WJJ5"/>
<keyword evidence="3 12" id="KW-0808">Transferase</keyword>